<dbReference type="RefSeq" id="WP_268185764.1">
    <property type="nucleotide sequence ID" value="NZ_CP113361.1"/>
</dbReference>
<keyword evidence="2" id="KW-1185">Reference proteome</keyword>
<evidence type="ECO:0000313" key="2">
    <source>
        <dbReference type="Proteomes" id="UP001163096"/>
    </source>
</evidence>
<accession>A0A9X9S303</accession>
<name>A0A9X9S303_METOG</name>
<sequence>MNIFRCELCPKPCTITTLDEKSPDFCPVTGGAAEWRKVNGRASQKMPLTAEAGEEALS</sequence>
<dbReference type="GeneID" id="76835234"/>
<dbReference type="AlphaFoldDB" id="A0A9X9S303"/>
<dbReference type="EMBL" id="CP113361">
    <property type="protein sequence ID" value="WAI00562.1"/>
    <property type="molecule type" value="Genomic_DNA"/>
</dbReference>
<gene>
    <name evidence="1" type="ORF">OU421_08990</name>
</gene>
<dbReference type="Proteomes" id="UP001163096">
    <property type="component" value="Chromosome"/>
</dbReference>
<proteinExistence type="predicted"/>
<organism evidence="1 2">
    <name type="scientific">Methanogenium organophilum</name>
    <dbReference type="NCBI Taxonomy" id="2199"/>
    <lineage>
        <taxon>Archaea</taxon>
        <taxon>Methanobacteriati</taxon>
        <taxon>Methanobacteriota</taxon>
        <taxon>Stenosarchaea group</taxon>
        <taxon>Methanomicrobia</taxon>
        <taxon>Methanomicrobiales</taxon>
        <taxon>Methanomicrobiaceae</taxon>
        <taxon>Methanogenium</taxon>
    </lineage>
</organism>
<evidence type="ECO:0000313" key="1">
    <source>
        <dbReference type="EMBL" id="WAI00562.1"/>
    </source>
</evidence>
<protein>
    <submittedName>
        <fullName evidence="1">Uncharacterized protein</fullName>
    </submittedName>
</protein>
<reference evidence="1" key="1">
    <citation type="submission" date="2022-11" db="EMBL/GenBank/DDBJ databases">
        <title>Complete genome sequence of Methanogenium organophilum DSM 3596.</title>
        <authorList>
            <person name="Chen S.-C."/>
            <person name="Lai S.-J."/>
            <person name="You Y.-T."/>
        </authorList>
    </citation>
    <scope>NUCLEOTIDE SEQUENCE</scope>
    <source>
        <strain evidence="1">DSM 3596</strain>
    </source>
</reference>
<dbReference type="KEGG" id="mou:OU421_08990"/>